<reference evidence="1 2" key="1">
    <citation type="submission" date="2016-07" db="EMBL/GenBank/DDBJ databases">
        <title>Pervasive Adenine N6-methylation of Active Genes in Fungi.</title>
        <authorList>
            <consortium name="DOE Joint Genome Institute"/>
            <person name="Mondo S.J."/>
            <person name="Dannebaum R.O."/>
            <person name="Kuo R.C."/>
            <person name="Labutti K."/>
            <person name="Haridas S."/>
            <person name="Kuo A."/>
            <person name="Salamov A."/>
            <person name="Ahrendt S.R."/>
            <person name="Lipzen A."/>
            <person name="Sullivan W."/>
            <person name="Andreopoulos W.B."/>
            <person name="Clum A."/>
            <person name="Lindquist E."/>
            <person name="Daum C."/>
            <person name="Ramamoorthy G.K."/>
            <person name="Gryganskyi A."/>
            <person name="Culley D."/>
            <person name="Magnuson J.K."/>
            <person name="James T.Y."/>
            <person name="O'Malley M.A."/>
            <person name="Stajich J.E."/>
            <person name="Spatafora J.W."/>
            <person name="Visel A."/>
            <person name="Grigoriev I.V."/>
        </authorList>
    </citation>
    <scope>NUCLEOTIDE SEQUENCE [LARGE SCALE GENOMIC DNA]</scope>
    <source>
        <strain evidence="1 2">PL171</strain>
    </source>
</reference>
<keyword evidence="2" id="KW-1185">Reference proteome</keyword>
<comment type="caution">
    <text evidence="1">The sequence shown here is derived from an EMBL/GenBank/DDBJ whole genome shotgun (WGS) entry which is preliminary data.</text>
</comment>
<accession>A0A1Y2H968</accession>
<dbReference type="AlphaFoldDB" id="A0A1Y2H968"/>
<evidence type="ECO:0000313" key="1">
    <source>
        <dbReference type="EMBL" id="ORZ31127.1"/>
    </source>
</evidence>
<dbReference type="Proteomes" id="UP000193411">
    <property type="component" value="Unassembled WGS sequence"/>
</dbReference>
<dbReference type="EMBL" id="MCFL01000066">
    <property type="protein sequence ID" value="ORZ31127.1"/>
    <property type="molecule type" value="Genomic_DNA"/>
</dbReference>
<evidence type="ECO:0000313" key="2">
    <source>
        <dbReference type="Proteomes" id="UP000193411"/>
    </source>
</evidence>
<name>A0A1Y2H968_9FUNG</name>
<organism evidence="1 2">
    <name type="scientific">Catenaria anguillulae PL171</name>
    <dbReference type="NCBI Taxonomy" id="765915"/>
    <lineage>
        <taxon>Eukaryota</taxon>
        <taxon>Fungi</taxon>
        <taxon>Fungi incertae sedis</taxon>
        <taxon>Blastocladiomycota</taxon>
        <taxon>Blastocladiomycetes</taxon>
        <taxon>Blastocladiales</taxon>
        <taxon>Catenariaceae</taxon>
        <taxon>Catenaria</taxon>
    </lineage>
</organism>
<protein>
    <submittedName>
        <fullName evidence="1">Uncharacterized protein</fullName>
    </submittedName>
</protein>
<sequence length="227" mass="25114">MPTTTTDTMNLLFGGIYSALIAQDTRILFLINSSDLAARILVELSKRQWFKTQRRVIMVVNDIHSDLKAINATAFQDIVTSAAILNVDPTAFDNKQHDNLFATFKEDFRNRTGAVFNLTDAGAPASYTCGYTMVMGLHRLLRYSNSNAPLEQLATRNQNLFSHMNISLFNATNLPEPSEGNGLRPLPLIDQSGDQVVSTTIVYAFILANDEANDPDATKPIALFRPS</sequence>
<gene>
    <name evidence="1" type="ORF">BCR44DRAFT_1278069</name>
</gene>
<proteinExistence type="predicted"/>